<keyword evidence="1" id="KW-0812">Transmembrane</keyword>
<feature type="transmembrane region" description="Helical" evidence="1">
    <location>
        <begin position="23"/>
        <end position="53"/>
    </location>
</feature>
<evidence type="ECO:0000313" key="2">
    <source>
        <dbReference type="EMBL" id="KAG0553466.1"/>
    </source>
</evidence>
<dbReference type="Proteomes" id="UP000822688">
    <property type="component" value="Chromosome 12"/>
</dbReference>
<name>A0A8T0G2C3_CERPU</name>
<dbReference type="EMBL" id="CM026433">
    <property type="protein sequence ID" value="KAG0553466.1"/>
    <property type="molecule type" value="Genomic_DNA"/>
</dbReference>
<organism evidence="2 3">
    <name type="scientific">Ceratodon purpureus</name>
    <name type="common">Fire moss</name>
    <name type="synonym">Dicranum purpureum</name>
    <dbReference type="NCBI Taxonomy" id="3225"/>
    <lineage>
        <taxon>Eukaryota</taxon>
        <taxon>Viridiplantae</taxon>
        <taxon>Streptophyta</taxon>
        <taxon>Embryophyta</taxon>
        <taxon>Bryophyta</taxon>
        <taxon>Bryophytina</taxon>
        <taxon>Bryopsida</taxon>
        <taxon>Dicranidae</taxon>
        <taxon>Pseudoditrichales</taxon>
        <taxon>Ditrichaceae</taxon>
        <taxon>Ceratodon</taxon>
    </lineage>
</organism>
<reference evidence="2" key="1">
    <citation type="submission" date="2020-06" db="EMBL/GenBank/DDBJ databases">
        <title>WGS assembly of Ceratodon purpureus strain R40.</title>
        <authorList>
            <person name="Carey S.B."/>
            <person name="Jenkins J."/>
            <person name="Shu S."/>
            <person name="Lovell J.T."/>
            <person name="Sreedasyam A."/>
            <person name="Maumus F."/>
            <person name="Tiley G.P."/>
            <person name="Fernandez-Pozo N."/>
            <person name="Barry K."/>
            <person name="Chen C."/>
            <person name="Wang M."/>
            <person name="Lipzen A."/>
            <person name="Daum C."/>
            <person name="Saski C.A."/>
            <person name="Payton A.C."/>
            <person name="Mcbreen J.C."/>
            <person name="Conrad R.E."/>
            <person name="Kollar L.M."/>
            <person name="Olsson S."/>
            <person name="Huttunen S."/>
            <person name="Landis J.B."/>
            <person name="Wickett N.J."/>
            <person name="Johnson M.G."/>
            <person name="Rensing S.A."/>
            <person name="Grimwood J."/>
            <person name="Schmutz J."/>
            <person name="Mcdaniel S.F."/>
        </authorList>
    </citation>
    <scope>NUCLEOTIDE SEQUENCE</scope>
    <source>
        <strain evidence="2">R40</strain>
    </source>
</reference>
<comment type="caution">
    <text evidence="2">The sequence shown here is derived from an EMBL/GenBank/DDBJ whole genome shotgun (WGS) entry which is preliminary data.</text>
</comment>
<protein>
    <submittedName>
        <fullName evidence="2">Uncharacterized protein</fullName>
    </submittedName>
</protein>
<feature type="transmembrane region" description="Helical" evidence="1">
    <location>
        <begin position="65"/>
        <end position="81"/>
    </location>
</feature>
<evidence type="ECO:0000313" key="3">
    <source>
        <dbReference type="Proteomes" id="UP000822688"/>
    </source>
</evidence>
<accession>A0A8T0G2C3</accession>
<sequence>MTSACCFGEIIMLARPRREGFSIFIFVLLLPLLIPFVLIVGSVAILITSFKAVFKRVLYFVDDKSFQLSVLVMTTLVGYYQIPTIPFYIYVSIFSALVVLKWLRGSECGILKDRVCYLMYLLNLQWMFRNFSVLGIKLHGCHPVSKIVFQNTDFLIHEGTRIVNPNIGWSNVGVWVPNQPDRNIWRPMQGNVPPAGNDMDVELLDREIFHVPPHCRRLQRIDFRVDKGPMDGGHEHSYRVYMMHGEGLLRYCVHYIETSKNSAGENVDSNRGCTDDFIIEMSEDQVKIFHFYVDMLRTRNCPLISALDDMCHCESMLDVAKLIVKDVVFHHGSFPNSRTFC</sequence>
<keyword evidence="1" id="KW-1133">Transmembrane helix</keyword>
<keyword evidence="3" id="KW-1185">Reference proteome</keyword>
<evidence type="ECO:0000256" key="1">
    <source>
        <dbReference type="SAM" id="Phobius"/>
    </source>
</evidence>
<gene>
    <name evidence="2" type="ORF">KC19_12G013700</name>
</gene>
<keyword evidence="1" id="KW-0472">Membrane</keyword>
<proteinExistence type="predicted"/>
<dbReference type="AlphaFoldDB" id="A0A8T0G2C3"/>